<dbReference type="Proteomes" id="UP000789366">
    <property type="component" value="Unassembled WGS sequence"/>
</dbReference>
<gene>
    <name evidence="1" type="ORF">SPELUC_LOCUS5263</name>
</gene>
<organism evidence="1 2">
    <name type="scientific">Cetraspora pellucida</name>
    <dbReference type="NCBI Taxonomy" id="1433469"/>
    <lineage>
        <taxon>Eukaryota</taxon>
        <taxon>Fungi</taxon>
        <taxon>Fungi incertae sedis</taxon>
        <taxon>Mucoromycota</taxon>
        <taxon>Glomeromycotina</taxon>
        <taxon>Glomeromycetes</taxon>
        <taxon>Diversisporales</taxon>
        <taxon>Gigasporaceae</taxon>
        <taxon>Cetraspora</taxon>
    </lineage>
</organism>
<accession>A0ACA9LX77</accession>
<protein>
    <submittedName>
        <fullName evidence="1">14168_t:CDS:1</fullName>
    </submittedName>
</protein>
<proteinExistence type="predicted"/>
<comment type="caution">
    <text evidence="1">The sequence shown here is derived from an EMBL/GenBank/DDBJ whole genome shotgun (WGS) entry which is preliminary data.</text>
</comment>
<keyword evidence="2" id="KW-1185">Reference proteome</keyword>
<evidence type="ECO:0000313" key="1">
    <source>
        <dbReference type="EMBL" id="CAG8552375.1"/>
    </source>
</evidence>
<evidence type="ECO:0000313" key="2">
    <source>
        <dbReference type="Proteomes" id="UP000789366"/>
    </source>
</evidence>
<feature type="non-terminal residue" evidence="1">
    <location>
        <position position="1"/>
    </location>
</feature>
<reference evidence="1" key="1">
    <citation type="submission" date="2021-06" db="EMBL/GenBank/DDBJ databases">
        <authorList>
            <person name="Kallberg Y."/>
            <person name="Tangrot J."/>
            <person name="Rosling A."/>
        </authorList>
    </citation>
    <scope>NUCLEOTIDE SEQUENCE</scope>
    <source>
        <strain evidence="1">28 12/20/2015</strain>
    </source>
</reference>
<sequence>RPAPEDTKDEDCCVCYGVGVGLAGISRTLPGQTLNSRLTQIKLLRPMPTCPSCRGKLEVDLRQKDILEKEEVIGRGNNTNKWLVKLRSLVREWQTNNKMLRQQINGGFVIQQEVSQVPVVSAEIKVITNHLLFFKPVDLKFVCVPPTLSSSSENPAPQQLFSPAPSSPMTSFDYRDSVTPDELDIPEFKQYNKEKYESAKSGNRRRRKPTREECDTASSLDGYEEEDGNRQFYILSFFVSCSINKLRIHEIDLFEEIRRAFGLSKIPFHSYAFSSVSHAEFRRQIHIQSEQRRRAEIKDGFEQLRRQLPFNTNGRKMSKATLLQKTVAHLKNMKSKENFLFDEINRLHQYIAYLSAELEREKKYTLISYYSFVCYCALLIPKSIHSFIRMNAIYQQQETLDKIYAIGL</sequence>
<dbReference type="EMBL" id="CAJVPW010005250">
    <property type="protein sequence ID" value="CAG8552375.1"/>
    <property type="molecule type" value="Genomic_DNA"/>
</dbReference>
<name>A0ACA9LX77_9GLOM</name>